<dbReference type="GO" id="GO:0061820">
    <property type="term" value="P:telomeric D-loop disassembly"/>
    <property type="evidence" value="ECO:0007669"/>
    <property type="project" value="TreeGrafter"/>
</dbReference>
<keyword evidence="4" id="KW-0238">DNA-binding</keyword>
<keyword evidence="3" id="KW-0779">Telomere</keyword>
<dbReference type="PROSITE" id="PS50090">
    <property type="entry name" value="MYB_LIKE"/>
    <property type="match status" value="1"/>
</dbReference>
<organism evidence="10 11">
    <name type="scientific">Podarcis muralis</name>
    <name type="common">Wall lizard</name>
    <name type="synonym">Lacerta muralis</name>
    <dbReference type="NCBI Taxonomy" id="64176"/>
    <lineage>
        <taxon>Eukaryota</taxon>
        <taxon>Metazoa</taxon>
        <taxon>Chordata</taxon>
        <taxon>Craniata</taxon>
        <taxon>Vertebrata</taxon>
        <taxon>Euteleostomi</taxon>
        <taxon>Lepidosauria</taxon>
        <taxon>Squamata</taxon>
        <taxon>Bifurcata</taxon>
        <taxon>Unidentata</taxon>
        <taxon>Episquamata</taxon>
        <taxon>Laterata</taxon>
        <taxon>Lacertibaenia</taxon>
        <taxon>Lacertidae</taxon>
        <taxon>Podarcis</taxon>
    </lineage>
</organism>
<comment type="subcellular location">
    <subcellularLocation>
        <location evidence="1">Chromosome</location>
        <location evidence="1">Telomere</location>
    </subcellularLocation>
</comment>
<evidence type="ECO:0000256" key="3">
    <source>
        <dbReference type="ARBA" id="ARBA00022895"/>
    </source>
</evidence>
<dbReference type="GO" id="GO:0070187">
    <property type="term" value="C:shelterin complex"/>
    <property type="evidence" value="ECO:0007669"/>
    <property type="project" value="TreeGrafter"/>
</dbReference>
<evidence type="ECO:0000256" key="6">
    <source>
        <dbReference type="ARBA" id="ARBA00023306"/>
    </source>
</evidence>
<name>A0A670IM63_PODMU</name>
<feature type="domain" description="Myb-like" evidence="8">
    <location>
        <begin position="455"/>
        <end position="500"/>
    </location>
</feature>
<dbReference type="GO" id="GO:1905839">
    <property type="term" value="P:negative regulation of telomeric D-loop disassembly"/>
    <property type="evidence" value="ECO:0007669"/>
    <property type="project" value="TreeGrafter"/>
</dbReference>
<dbReference type="Gene3D" id="1.25.40.210">
    <property type="entry name" value="Telomere repeat-binding factor, dimerisation domain"/>
    <property type="match status" value="1"/>
</dbReference>
<dbReference type="GO" id="GO:0032208">
    <property type="term" value="P:negative regulation of telomere maintenance via recombination"/>
    <property type="evidence" value="ECO:0007669"/>
    <property type="project" value="TreeGrafter"/>
</dbReference>
<evidence type="ECO:0000256" key="2">
    <source>
        <dbReference type="ARBA" id="ARBA00022454"/>
    </source>
</evidence>
<dbReference type="InterPro" id="IPR013867">
    <property type="entry name" value="Telomere_rpt-bd_fac_dimer_dom"/>
</dbReference>
<proteinExistence type="predicted"/>
<dbReference type="SUPFAM" id="SSF46689">
    <property type="entry name" value="Homeodomain-like"/>
    <property type="match status" value="1"/>
</dbReference>
<feature type="compositionally biased region" description="Gly residues" evidence="7">
    <location>
        <begin position="96"/>
        <end position="109"/>
    </location>
</feature>
<dbReference type="GO" id="GO:0003720">
    <property type="term" value="F:telomerase activity"/>
    <property type="evidence" value="ECO:0007669"/>
    <property type="project" value="TreeGrafter"/>
</dbReference>
<dbReference type="PROSITE" id="PS51294">
    <property type="entry name" value="HTH_MYB"/>
    <property type="match status" value="1"/>
</dbReference>
<evidence type="ECO:0000256" key="7">
    <source>
        <dbReference type="SAM" id="MobiDB-lite"/>
    </source>
</evidence>
<dbReference type="Ensembl" id="ENSPMRT00000014071.1">
    <property type="protein sequence ID" value="ENSPMRP00000013183.1"/>
    <property type="gene ID" value="ENSPMRG00000008816.1"/>
</dbReference>
<evidence type="ECO:0000256" key="5">
    <source>
        <dbReference type="ARBA" id="ARBA00023242"/>
    </source>
</evidence>
<dbReference type="GO" id="GO:0031627">
    <property type="term" value="P:telomeric loop formation"/>
    <property type="evidence" value="ECO:0007669"/>
    <property type="project" value="TreeGrafter"/>
</dbReference>
<dbReference type="GO" id="GO:0070198">
    <property type="term" value="P:protein localization to chromosome, telomeric region"/>
    <property type="evidence" value="ECO:0007669"/>
    <property type="project" value="TreeGrafter"/>
</dbReference>
<dbReference type="GO" id="GO:0098505">
    <property type="term" value="F:G-rich strand telomeric DNA binding"/>
    <property type="evidence" value="ECO:0007669"/>
    <property type="project" value="TreeGrafter"/>
</dbReference>
<dbReference type="Pfam" id="PF16772">
    <property type="entry name" value="TERF2_RBM"/>
    <property type="match status" value="1"/>
</dbReference>
<evidence type="ECO:0000259" key="9">
    <source>
        <dbReference type="PROSITE" id="PS51294"/>
    </source>
</evidence>
<feature type="domain" description="HTH myb-type" evidence="9">
    <location>
        <begin position="455"/>
        <end position="504"/>
    </location>
</feature>
<sequence>MGCPKKSLWTPAPYTTRLPTQKSQVGLYPTAIISKSLPPANQAGPISGTPVPQAARGRGVGRLPGRGEAGRTGVKGVGEGPVKCRHLRQRPLPGGMARGRGKMAGGGRGESLAASPEGAAEAREKALEEAVNRWAILFYAHRALQAFRAGRSQDFRQLRDVIYAVLARPLVLEKRIGIQLRIIQLLSRIEEDWTIDTKTKLTPLEYALVLLDKMKNELDIDIDIIEEIRKKIKEAAVITCLKNKEYEQASKILRKHMSKDPSSQKMRSMFQSIIREKNFAHPAIWNFSYKAFQQRILLYLESCLSDSEPFLLEVSKGVECCLIEMWDVVVGQHKLAKLVEQPSDVFLFCRCSPKRMGSYGFSTLRDAFKILSNSPDADEEFSKLDKLDWTFPKPCLASDFHAAKCQTEKNRDASRPHPSERSVSISTLVMGSESWNPPTSSRVPSKRPVATLVIWTSEESQWIKEGVKKFGEGRWKAISQAFPFKNRTPVAIKDRWRTMKNLGLL</sequence>
<evidence type="ECO:0000256" key="1">
    <source>
        <dbReference type="ARBA" id="ARBA00004574"/>
    </source>
</evidence>
<evidence type="ECO:0000256" key="4">
    <source>
        <dbReference type="ARBA" id="ARBA00023125"/>
    </source>
</evidence>
<dbReference type="GO" id="GO:0032210">
    <property type="term" value="P:regulation of telomere maintenance via telomerase"/>
    <property type="evidence" value="ECO:0007669"/>
    <property type="project" value="TreeGrafter"/>
</dbReference>
<keyword evidence="6" id="KW-0131">Cell cycle</keyword>
<reference evidence="10 11" key="1">
    <citation type="journal article" date="2019" name="Proc. Natl. Acad. Sci. U.S.A.">
        <title>Regulatory changes in pterin and carotenoid genes underlie balanced color polymorphisms in the wall lizard.</title>
        <authorList>
            <person name="Andrade P."/>
            <person name="Pinho C."/>
            <person name="Perez I de Lanuza G."/>
            <person name="Afonso S."/>
            <person name="Brejcha J."/>
            <person name="Rubin C.J."/>
            <person name="Wallerman O."/>
            <person name="Pereira P."/>
            <person name="Sabatino S.J."/>
            <person name="Bellati A."/>
            <person name="Pellitteri-Rosa D."/>
            <person name="Bosakova Z."/>
            <person name="Bunikis I."/>
            <person name="Carretero M.A."/>
            <person name="Feiner N."/>
            <person name="Marsik P."/>
            <person name="Pauperio F."/>
            <person name="Salvi D."/>
            <person name="Soler L."/>
            <person name="While G.M."/>
            <person name="Uller T."/>
            <person name="Font E."/>
            <person name="Andersson L."/>
            <person name="Carneiro M."/>
        </authorList>
    </citation>
    <scope>NUCLEOTIDE SEQUENCE</scope>
</reference>
<keyword evidence="5" id="KW-0539">Nucleus</keyword>
<dbReference type="InterPro" id="IPR036507">
    <property type="entry name" value="Telomere_rpt-bd_fac_dimer_sf"/>
</dbReference>
<evidence type="ECO:0000313" key="11">
    <source>
        <dbReference type="Proteomes" id="UP000472272"/>
    </source>
</evidence>
<dbReference type="InterPro" id="IPR009057">
    <property type="entry name" value="Homeodomain-like_sf"/>
</dbReference>
<dbReference type="GO" id="GO:0031848">
    <property type="term" value="P:protection from non-homologous end joining at telomere"/>
    <property type="evidence" value="ECO:0007669"/>
    <property type="project" value="InterPro"/>
</dbReference>
<dbReference type="PANTHER" id="PTHR46833:SF1">
    <property type="entry name" value="TELOMERIC REPEAT-BINDING FACTOR 2"/>
    <property type="match status" value="1"/>
</dbReference>
<dbReference type="GeneTree" id="ENSGT00940000158316"/>
<dbReference type="OMA" id="EKETWME"/>
<dbReference type="InterPro" id="IPR001005">
    <property type="entry name" value="SANT/Myb"/>
</dbReference>
<feature type="region of interest" description="Disordered" evidence="7">
    <location>
        <begin position="39"/>
        <end position="117"/>
    </location>
</feature>
<dbReference type="Pfam" id="PF08558">
    <property type="entry name" value="TRF"/>
    <property type="match status" value="1"/>
</dbReference>
<keyword evidence="2" id="KW-0158">Chromosome</keyword>
<dbReference type="Pfam" id="PF00249">
    <property type="entry name" value="Myb_DNA-binding"/>
    <property type="match status" value="1"/>
</dbReference>
<dbReference type="SMART" id="SM00717">
    <property type="entry name" value="SANT"/>
    <property type="match status" value="1"/>
</dbReference>
<dbReference type="Proteomes" id="UP000472272">
    <property type="component" value="Chromosome 8"/>
</dbReference>
<dbReference type="Gene3D" id="1.10.10.60">
    <property type="entry name" value="Homeodomain-like"/>
    <property type="match status" value="1"/>
</dbReference>
<evidence type="ECO:0000313" key="10">
    <source>
        <dbReference type="Ensembl" id="ENSPMRP00000013183.1"/>
    </source>
</evidence>
<accession>A0A670IM63</accession>
<evidence type="ECO:0000259" key="8">
    <source>
        <dbReference type="PROSITE" id="PS50090"/>
    </source>
</evidence>
<reference evidence="10" key="2">
    <citation type="submission" date="2025-08" db="UniProtKB">
        <authorList>
            <consortium name="Ensembl"/>
        </authorList>
    </citation>
    <scope>IDENTIFICATION</scope>
</reference>
<dbReference type="GO" id="GO:0005654">
    <property type="term" value="C:nucleoplasm"/>
    <property type="evidence" value="ECO:0007669"/>
    <property type="project" value="UniProtKB-ARBA"/>
</dbReference>
<dbReference type="InterPro" id="IPR017930">
    <property type="entry name" value="Myb_dom"/>
</dbReference>
<keyword evidence="11" id="KW-1185">Reference proteome</keyword>
<dbReference type="CDD" id="cd11660">
    <property type="entry name" value="SANT_TRF"/>
    <property type="match status" value="1"/>
</dbReference>
<protein>
    <submittedName>
        <fullName evidence="10">Uncharacterized protein</fullName>
    </submittedName>
</protein>
<dbReference type="GO" id="GO:0003691">
    <property type="term" value="F:double-stranded telomeric DNA binding"/>
    <property type="evidence" value="ECO:0007669"/>
    <property type="project" value="TreeGrafter"/>
</dbReference>
<dbReference type="SUPFAM" id="SSF63600">
    <property type="entry name" value="Telomeric repeat binding factor (TRF) dimerisation domain"/>
    <property type="match status" value="1"/>
</dbReference>
<dbReference type="GO" id="GO:0042803">
    <property type="term" value="F:protein homodimerization activity"/>
    <property type="evidence" value="ECO:0007669"/>
    <property type="project" value="InterPro"/>
</dbReference>
<reference evidence="10" key="3">
    <citation type="submission" date="2025-09" db="UniProtKB">
        <authorList>
            <consortium name="Ensembl"/>
        </authorList>
    </citation>
    <scope>IDENTIFICATION</scope>
</reference>
<dbReference type="InterPro" id="IPR031902">
    <property type="entry name" value="TERF2_RBM"/>
</dbReference>
<dbReference type="PANTHER" id="PTHR46833">
    <property type="entry name" value="TELOMERIC REPEAT-BINDING FACTOR 2 TERF2"/>
    <property type="match status" value="1"/>
</dbReference>
<dbReference type="InterPro" id="IPR030657">
    <property type="entry name" value="TERF2"/>
</dbReference>
<dbReference type="AlphaFoldDB" id="A0A670IM63"/>